<reference evidence="4 5" key="1">
    <citation type="submission" date="2019-02" db="EMBL/GenBank/DDBJ databases">
        <title>Deep-cultivation of Planctomycetes and their phenomic and genomic characterization uncovers novel biology.</title>
        <authorList>
            <person name="Wiegand S."/>
            <person name="Jogler M."/>
            <person name="Boedeker C."/>
            <person name="Pinto D."/>
            <person name="Vollmers J."/>
            <person name="Rivas-Marin E."/>
            <person name="Kohn T."/>
            <person name="Peeters S.H."/>
            <person name="Heuer A."/>
            <person name="Rast P."/>
            <person name="Oberbeckmann S."/>
            <person name="Bunk B."/>
            <person name="Jeske O."/>
            <person name="Meyerdierks A."/>
            <person name="Storesund J.E."/>
            <person name="Kallscheuer N."/>
            <person name="Luecker S."/>
            <person name="Lage O.M."/>
            <person name="Pohl T."/>
            <person name="Merkel B.J."/>
            <person name="Hornburger P."/>
            <person name="Mueller R.-W."/>
            <person name="Bruemmer F."/>
            <person name="Labrenz M."/>
            <person name="Spormann A.M."/>
            <person name="Op Den Camp H."/>
            <person name="Overmann J."/>
            <person name="Amann R."/>
            <person name="Jetten M.S.M."/>
            <person name="Mascher T."/>
            <person name="Medema M.H."/>
            <person name="Devos D.P."/>
            <person name="Kaster A.-K."/>
            <person name="Ovreas L."/>
            <person name="Rohde M."/>
            <person name="Galperin M.Y."/>
            <person name="Jogler C."/>
        </authorList>
    </citation>
    <scope>NUCLEOTIDE SEQUENCE [LARGE SCALE GENOMIC DNA]</scope>
    <source>
        <strain evidence="4 5">Poly51</strain>
    </source>
</reference>
<dbReference type="InterPro" id="IPR013517">
    <property type="entry name" value="FG-GAP"/>
</dbReference>
<dbReference type="Pfam" id="PF07593">
    <property type="entry name" value="UnbV_ASPIC"/>
    <property type="match status" value="1"/>
</dbReference>
<feature type="domain" description="ASPIC/UnbV" evidence="3">
    <location>
        <begin position="697"/>
        <end position="767"/>
    </location>
</feature>
<dbReference type="AlphaFoldDB" id="A0A5C6FEE2"/>
<dbReference type="Gene3D" id="2.130.10.130">
    <property type="entry name" value="Integrin alpha, N-terminal"/>
    <property type="match status" value="1"/>
</dbReference>
<feature type="region of interest" description="Disordered" evidence="2">
    <location>
        <begin position="52"/>
        <end position="89"/>
    </location>
</feature>
<protein>
    <submittedName>
        <fullName evidence="4">FG-GAP repeat protein</fullName>
    </submittedName>
</protein>
<evidence type="ECO:0000313" key="4">
    <source>
        <dbReference type="EMBL" id="TWU58476.1"/>
    </source>
</evidence>
<evidence type="ECO:0000256" key="2">
    <source>
        <dbReference type="SAM" id="MobiDB-lite"/>
    </source>
</evidence>
<gene>
    <name evidence="4" type="ORF">Poly51_12540</name>
</gene>
<feature type="compositionally biased region" description="Basic and acidic residues" evidence="2">
    <location>
        <begin position="56"/>
        <end position="72"/>
    </location>
</feature>
<dbReference type="SUPFAM" id="SSF69318">
    <property type="entry name" value="Integrin alpha N-terminal domain"/>
    <property type="match status" value="1"/>
</dbReference>
<dbReference type="PANTHER" id="PTHR16026:SF0">
    <property type="entry name" value="CARTILAGE ACIDIC PROTEIN 1"/>
    <property type="match status" value="1"/>
</dbReference>
<evidence type="ECO:0000313" key="5">
    <source>
        <dbReference type="Proteomes" id="UP000318288"/>
    </source>
</evidence>
<dbReference type="PANTHER" id="PTHR16026">
    <property type="entry name" value="CARTILAGE ACIDIC PROTEIN 1"/>
    <property type="match status" value="1"/>
</dbReference>
<dbReference type="Pfam" id="PF13517">
    <property type="entry name" value="FG-GAP_3"/>
    <property type="match status" value="3"/>
</dbReference>
<name>A0A5C6FEE2_9BACT</name>
<organism evidence="4 5">
    <name type="scientific">Rubripirellula tenax</name>
    <dbReference type="NCBI Taxonomy" id="2528015"/>
    <lineage>
        <taxon>Bacteria</taxon>
        <taxon>Pseudomonadati</taxon>
        <taxon>Planctomycetota</taxon>
        <taxon>Planctomycetia</taxon>
        <taxon>Pirellulales</taxon>
        <taxon>Pirellulaceae</taxon>
        <taxon>Rubripirellula</taxon>
    </lineage>
</organism>
<evidence type="ECO:0000256" key="1">
    <source>
        <dbReference type="ARBA" id="ARBA00022729"/>
    </source>
</evidence>
<dbReference type="EMBL" id="SJPW01000002">
    <property type="protein sequence ID" value="TWU58476.1"/>
    <property type="molecule type" value="Genomic_DNA"/>
</dbReference>
<dbReference type="Proteomes" id="UP000318288">
    <property type="component" value="Unassembled WGS sequence"/>
</dbReference>
<dbReference type="InterPro" id="IPR028994">
    <property type="entry name" value="Integrin_alpha_N"/>
</dbReference>
<keyword evidence="1" id="KW-0732">Signal</keyword>
<dbReference type="InterPro" id="IPR011519">
    <property type="entry name" value="UnbV_ASPIC"/>
</dbReference>
<dbReference type="InterPro" id="IPR027039">
    <property type="entry name" value="Crtac1"/>
</dbReference>
<comment type="caution">
    <text evidence="4">The sequence shown here is derived from an EMBL/GenBank/DDBJ whole genome shotgun (WGS) entry which is preliminary data.</text>
</comment>
<sequence>MKGSGGSCSLDQIGSDQTVFLMQTIIFVRRSFVVRALCILAFALLVASANGCSSKDNQRRSNTDDPVAERKSKPAPIITPPKNTAGPEPGHAAMVKRLARLHEKVADLEYFGDSAKRAAAKRVDASTKDGDFFGRLQSLFELGSEQTLTGEADAALATLALTDPMLIEFAEKTPSGVPNDLQTAIYFAKALAAMRKAENENCVFCQEGEGCLFPIRGKGVHLQTEGATIAIENLNAALELAPNDVACRWLLCVAHMTLGTYPDGVPERFRIPADRLVSDEPDFPRFRNIATAVGVDTLSLAGGVAVEDFNGDHWLDIIVSCWNTDGQLRMFQNMGNGEFKETTEQANLVGIFGGLNINQADYDGDGDVDILVLRGAWLRDSGRHPNSLLRNDGTGRFDDVTVEAGLADENYPTQTAAWSDFDNDGDLDVYIGNELHANQLFQNDGDGHFVDIAKAAGVDNRDFTKGVAWGDYDADGLPDLYVSNNTQPNVLYHNDGDGRFTDVTKSAGVAGPLPSFSAWFWDFNNDGKLDLFAPHYQEGIEFVALDYFGLPSEAPPDALYQGDGAGGFTDVTRDVGLGNITVTMGSNYGDLDNDGFLDFYLGTGYPGFEGLMPNVMYHNRGGKRFTDVSIPGGFSHLQKGHAVAFADFDHDGDQDVFTELGGAYTGDAFRNALFMNPGFGNEWIKLRLVGKQSIRSAVGAHIHLSFRDDGETRHIHRWVNTGSSFGGNPLRQDIGVGKAKVIDTIEIDWPASGTHQTFHDVPTGQFLIIEEFSETPQPVECKPFFFDVE</sequence>
<dbReference type="OrthoDB" id="5287961at2"/>
<proteinExistence type="predicted"/>
<accession>A0A5C6FEE2</accession>
<keyword evidence="5" id="KW-1185">Reference proteome</keyword>
<evidence type="ECO:0000259" key="3">
    <source>
        <dbReference type="Pfam" id="PF07593"/>
    </source>
</evidence>